<dbReference type="InterPro" id="IPR011009">
    <property type="entry name" value="Kinase-like_dom_sf"/>
</dbReference>
<evidence type="ECO:0000313" key="2">
    <source>
        <dbReference type="EMBL" id="GAA2222260.1"/>
    </source>
</evidence>
<gene>
    <name evidence="2" type="ORF">GCM10009851_01200</name>
</gene>
<protein>
    <recommendedName>
        <fullName evidence="4">Protein kinase domain-containing protein</fullName>
    </recommendedName>
</protein>
<evidence type="ECO:0000313" key="3">
    <source>
        <dbReference type="Proteomes" id="UP001500929"/>
    </source>
</evidence>
<comment type="caution">
    <text evidence="2">The sequence shown here is derived from an EMBL/GenBank/DDBJ whole genome shotgun (WGS) entry which is preliminary data.</text>
</comment>
<dbReference type="EMBL" id="BAAAQY010000001">
    <property type="protein sequence ID" value="GAA2222260.1"/>
    <property type="molecule type" value="Genomic_DNA"/>
</dbReference>
<keyword evidence="3" id="KW-1185">Reference proteome</keyword>
<sequence length="302" mass="31834">MRMRGTTIIDGVRLVELLSVGPTANVFVGVSTRSGAWGAAGARVVVKLRARGDNRAHSEPVAGEARESRALEAHPIGAMPRLWAKGFARGQDYLVMSECPGMVVPLAGGRAADRLRQVVGELHAAGWAHGGLGESGVLIDDDGSVSLIGFSRARCRGDPGFARASLRDLHYLAGLPHGDAASRGEVATVSIGEAEASRSGEGDAAVAGARGISVASAEWKGDAGDEWAEFEQREVREAVVVAPRIGEAIDPALEAVRVVGEWARDALGRRRRRWFTPPRRKRIVVAAVVVVLVVVVASVILP</sequence>
<evidence type="ECO:0000256" key="1">
    <source>
        <dbReference type="SAM" id="Phobius"/>
    </source>
</evidence>
<accession>A0ABN3D6R2</accession>
<evidence type="ECO:0008006" key="4">
    <source>
        <dbReference type="Google" id="ProtNLM"/>
    </source>
</evidence>
<organism evidence="2 3">
    <name type="scientific">Herbiconiux moechotypicola</name>
    <dbReference type="NCBI Taxonomy" id="637393"/>
    <lineage>
        <taxon>Bacteria</taxon>
        <taxon>Bacillati</taxon>
        <taxon>Actinomycetota</taxon>
        <taxon>Actinomycetes</taxon>
        <taxon>Micrococcales</taxon>
        <taxon>Microbacteriaceae</taxon>
        <taxon>Herbiconiux</taxon>
    </lineage>
</organism>
<dbReference type="RefSeq" id="WP_259477930.1">
    <property type="nucleotide sequence ID" value="NZ_BAAAQY010000001.1"/>
</dbReference>
<dbReference type="Proteomes" id="UP001500929">
    <property type="component" value="Unassembled WGS sequence"/>
</dbReference>
<feature type="transmembrane region" description="Helical" evidence="1">
    <location>
        <begin position="283"/>
        <end position="301"/>
    </location>
</feature>
<dbReference type="SUPFAM" id="SSF56112">
    <property type="entry name" value="Protein kinase-like (PK-like)"/>
    <property type="match status" value="1"/>
</dbReference>
<keyword evidence="1" id="KW-0812">Transmembrane</keyword>
<reference evidence="2 3" key="1">
    <citation type="journal article" date="2019" name="Int. J. Syst. Evol. Microbiol.">
        <title>The Global Catalogue of Microorganisms (GCM) 10K type strain sequencing project: providing services to taxonomists for standard genome sequencing and annotation.</title>
        <authorList>
            <consortium name="The Broad Institute Genomics Platform"/>
            <consortium name="The Broad Institute Genome Sequencing Center for Infectious Disease"/>
            <person name="Wu L."/>
            <person name="Ma J."/>
        </authorList>
    </citation>
    <scope>NUCLEOTIDE SEQUENCE [LARGE SCALE GENOMIC DNA]</scope>
    <source>
        <strain evidence="2 3">JCM 16117</strain>
    </source>
</reference>
<keyword evidence="1" id="KW-0472">Membrane</keyword>
<keyword evidence="1" id="KW-1133">Transmembrane helix</keyword>
<name>A0ABN3D6R2_9MICO</name>
<proteinExistence type="predicted"/>